<protein>
    <submittedName>
        <fullName evidence="7">Flavoprotein family protein</fullName>
    </submittedName>
</protein>
<evidence type="ECO:0000313" key="8">
    <source>
        <dbReference type="Proteomes" id="UP000070675"/>
    </source>
</evidence>
<dbReference type="PANTHER" id="PTHR42887">
    <property type="entry name" value="OS12G0638800 PROTEIN"/>
    <property type="match status" value="1"/>
</dbReference>
<dbReference type="Pfam" id="PF03486">
    <property type="entry name" value="HI0933_like"/>
    <property type="match status" value="1"/>
</dbReference>
<dbReference type="SUPFAM" id="SSF160996">
    <property type="entry name" value="HI0933 insert domain-like"/>
    <property type="match status" value="1"/>
</dbReference>
<comment type="caution">
    <text evidence="7">The sequence shown here is derived from an EMBL/GenBank/DDBJ whole genome shotgun (WGS) entry which is preliminary data.</text>
</comment>
<keyword evidence="3" id="KW-0274">FAD</keyword>
<dbReference type="STRING" id="1393034.HMPREF3192_00526"/>
<keyword evidence="2" id="KW-0285">Flavoprotein</keyword>
<dbReference type="PANTHER" id="PTHR42887:SF2">
    <property type="entry name" value="OS12G0638800 PROTEIN"/>
    <property type="match status" value="1"/>
</dbReference>
<dbReference type="InterPro" id="IPR004792">
    <property type="entry name" value="BaiN-like"/>
</dbReference>
<name>A0A133XW52_9ACTN</name>
<dbReference type="PATRIC" id="fig|1393034.3.peg.507"/>
<dbReference type="Gene3D" id="1.10.8.260">
    <property type="entry name" value="HI0933 insert domain-like"/>
    <property type="match status" value="1"/>
</dbReference>
<evidence type="ECO:0000256" key="4">
    <source>
        <dbReference type="SAM" id="MobiDB-lite"/>
    </source>
</evidence>
<dbReference type="InterPro" id="IPR023166">
    <property type="entry name" value="BaiN-like_dom_sf"/>
</dbReference>
<organism evidence="7 8">
    <name type="scientific">Atopobium deltae</name>
    <dbReference type="NCBI Taxonomy" id="1393034"/>
    <lineage>
        <taxon>Bacteria</taxon>
        <taxon>Bacillati</taxon>
        <taxon>Actinomycetota</taxon>
        <taxon>Coriobacteriia</taxon>
        <taxon>Coriobacteriales</taxon>
        <taxon>Atopobiaceae</taxon>
        <taxon>Atopobium</taxon>
    </lineage>
</organism>
<feature type="domain" description="RsdA/BaiN/AoA(So)-like insert" evidence="6">
    <location>
        <begin position="248"/>
        <end position="410"/>
    </location>
</feature>
<evidence type="ECO:0000259" key="6">
    <source>
        <dbReference type="Pfam" id="PF22780"/>
    </source>
</evidence>
<dbReference type="SUPFAM" id="SSF51905">
    <property type="entry name" value="FAD/NAD(P)-binding domain"/>
    <property type="match status" value="1"/>
</dbReference>
<dbReference type="EMBL" id="LSCR01000006">
    <property type="protein sequence ID" value="KXB35161.1"/>
    <property type="molecule type" value="Genomic_DNA"/>
</dbReference>
<feature type="region of interest" description="Disordered" evidence="4">
    <location>
        <begin position="65"/>
        <end position="91"/>
    </location>
</feature>
<dbReference type="Pfam" id="PF22780">
    <property type="entry name" value="HI0933_like_1st"/>
    <property type="match status" value="1"/>
</dbReference>
<dbReference type="InterPro" id="IPR057661">
    <property type="entry name" value="RsdA/BaiN/AoA(So)_Rossmann"/>
</dbReference>
<proteinExistence type="predicted"/>
<evidence type="ECO:0000256" key="1">
    <source>
        <dbReference type="ARBA" id="ARBA00001974"/>
    </source>
</evidence>
<evidence type="ECO:0000256" key="2">
    <source>
        <dbReference type="ARBA" id="ARBA00022630"/>
    </source>
</evidence>
<feature type="compositionally biased region" description="Polar residues" evidence="4">
    <location>
        <begin position="11"/>
        <end position="33"/>
    </location>
</feature>
<feature type="region of interest" description="Disordered" evidence="4">
    <location>
        <begin position="1"/>
        <end position="33"/>
    </location>
</feature>
<dbReference type="Proteomes" id="UP000070675">
    <property type="component" value="Unassembled WGS sequence"/>
</dbReference>
<dbReference type="Gene3D" id="3.50.50.60">
    <property type="entry name" value="FAD/NAD(P)-binding domain"/>
    <property type="match status" value="1"/>
</dbReference>
<sequence>MNMHPDIAKPAQTQVGQATQKQVARTAQTQKHSNGAPLRLAIIGGGAAGFFLALNAHELHQRLSQEAARQQLQQQHPQRKQRSACPQHPYPRPLEIHIFEKSARVMSKLALTGHGRCNCTNTFAKVKRLDEVYPRGSRLLKKLFKQFGPRDTYQWFEEHGVALMTQDDQRIFPAAQTSQTILDMFLEHAHKYRVQLHLKQRIDSPENLLIQNGGSFDFVAVTTGGASTAVTTGGSPTSSVADTVSACVPSLFGFCIADPQLCALAGSSRQEARLSIPHTSFCAKGPLLITHQGVSGPAALSLSSYAARWLAEKGYQHELCINWTGARNQDEIRQQLADLLQKNPHKRLANVQPHQLSQRLWNYLIEKNDPALRKKHCSEVSKKQLNKLVLTLANDTYEVSGRSAHKEEFVTCGGVSLRSVNSATLESKRQADLYYAGEVLDIDGITGGFNLQAAWTCAWVVAHAITCIATQVD</sequence>
<keyword evidence="8" id="KW-1185">Reference proteome</keyword>
<reference evidence="8" key="1">
    <citation type="submission" date="2016-01" db="EMBL/GenBank/DDBJ databases">
        <authorList>
            <person name="Mitreva M."/>
            <person name="Pepin K.H."/>
            <person name="Mihindukulasuriya K.A."/>
            <person name="Fulton R."/>
            <person name="Fronick C."/>
            <person name="O'Laughlin M."/>
            <person name="Miner T."/>
            <person name="Herter B."/>
            <person name="Rosa B.A."/>
            <person name="Cordes M."/>
            <person name="Tomlinson C."/>
            <person name="Wollam A."/>
            <person name="Palsikar V.B."/>
            <person name="Mardis E.R."/>
            <person name="Wilson R.K."/>
        </authorList>
    </citation>
    <scope>NUCLEOTIDE SEQUENCE [LARGE SCALE GENOMIC DNA]</scope>
    <source>
        <strain evidence="8">DNF00019</strain>
    </source>
</reference>
<dbReference type="Gene3D" id="2.40.30.10">
    <property type="entry name" value="Translation factors"/>
    <property type="match status" value="1"/>
</dbReference>
<comment type="cofactor">
    <cofactor evidence="1">
        <name>FAD</name>
        <dbReference type="ChEBI" id="CHEBI:57692"/>
    </cofactor>
</comment>
<dbReference type="AlphaFoldDB" id="A0A133XW52"/>
<dbReference type="InterPro" id="IPR036188">
    <property type="entry name" value="FAD/NAD-bd_sf"/>
</dbReference>
<feature type="domain" description="RsdA/BaiN/AoA(So)-like Rossmann fold-like" evidence="5">
    <location>
        <begin position="95"/>
        <end position="463"/>
    </location>
</feature>
<gene>
    <name evidence="7" type="ORF">HMPREF3192_00526</name>
</gene>
<evidence type="ECO:0000256" key="3">
    <source>
        <dbReference type="ARBA" id="ARBA00022827"/>
    </source>
</evidence>
<feature type="compositionally biased region" description="Low complexity" evidence="4">
    <location>
        <begin position="65"/>
        <end position="76"/>
    </location>
</feature>
<dbReference type="InterPro" id="IPR055178">
    <property type="entry name" value="RsdA/BaiN/AoA(So)-like_dom"/>
</dbReference>
<accession>A0A133XW52</accession>
<dbReference type="NCBIfam" id="TIGR00275">
    <property type="entry name" value="aminoacetone oxidase family FAD-binding enzyme"/>
    <property type="match status" value="1"/>
</dbReference>
<evidence type="ECO:0000259" key="5">
    <source>
        <dbReference type="Pfam" id="PF03486"/>
    </source>
</evidence>
<evidence type="ECO:0000313" key="7">
    <source>
        <dbReference type="EMBL" id="KXB35161.1"/>
    </source>
</evidence>